<dbReference type="PANTHER" id="PTHR12161:SF58">
    <property type="entry name" value="REGULATOR OF VPS4 ACTIVITY IN THE MVB PATHWAY PROTEIN"/>
    <property type="match status" value="1"/>
</dbReference>
<protein>
    <recommendedName>
        <fullName evidence="5">IST1-like protein</fullName>
    </recommendedName>
</protein>
<dbReference type="PANTHER" id="PTHR12161">
    <property type="entry name" value="IST1 FAMILY MEMBER"/>
    <property type="match status" value="1"/>
</dbReference>
<reference evidence="3 4" key="1">
    <citation type="journal article" date="2023" name="G3 (Bethesda)">
        <title>A haplotype-resolved chromosome-scale genome for Quercus rubra L. provides insights into the genetics of adaptive traits for red oak species.</title>
        <authorList>
            <person name="Kapoor B."/>
            <person name="Jenkins J."/>
            <person name="Schmutz J."/>
            <person name="Zhebentyayeva T."/>
            <person name="Kuelheim C."/>
            <person name="Coggeshall M."/>
            <person name="Heim C."/>
            <person name="Lasky J.R."/>
            <person name="Leites L."/>
            <person name="Islam-Faridi N."/>
            <person name="Romero-Severson J."/>
            <person name="DeLeo V.L."/>
            <person name="Lucas S.M."/>
            <person name="Lazic D."/>
            <person name="Gailing O."/>
            <person name="Carlson J."/>
            <person name="Staton M."/>
        </authorList>
    </citation>
    <scope>NUCLEOTIDE SEQUENCE [LARGE SCALE GENOMIC DNA]</scope>
    <source>
        <strain evidence="3">Pseudo-F2</strain>
    </source>
</reference>
<feature type="signal peptide" evidence="2">
    <location>
        <begin position="1"/>
        <end position="23"/>
    </location>
</feature>
<comment type="caution">
    <text evidence="3">The sequence shown here is derived from an EMBL/GenBank/DDBJ whole genome shotgun (WGS) entry which is preliminary data.</text>
</comment>
<sequence>MGKSMLLRVYYAALLFLLTEVSRWRKAPKCKRAIEEAQLRLAILKKRMNSIIRQSRADIAQLIQLGQQENALSRVKRVFKDQKILAAYDEINDCCECVLTNFSHICQQSDVRSLPIDVRQALANLIFAASRLGELPELRLFSHYFKGRYGRKFETVNVQLGHGHLVSFQMRQNLNKYVVPIDQIVTLISEIAEEHTFHPSTTTTPLAKKSDIQSCPFSWHSERKKTHSVVKNHHHSFHASNHEELKDSPARLSHVHPKLPNYEDVEAKMRAIKELHRRRNNSFSNC</sequence>
<evidence type="ECO:0008006" key="5">
    <source>
        <dbReference type="Google" id="ProtNLM"/>
    </source>
</evidence>
<evidence type="ECO:0000256" key="1">
    <source>
        <dbReference type="ARBA" id="ARBA00005536"/>
    </source>
</evidence>
<comment type="similarity">
    <text evidence="1">Belongs to the IST1 family.</text>
</comment>
<dbReference type="Proteomes" id="UP001324115">
    <property type="component" value="Unassembled WGS sequence"/>
</dbReference>
<dbReference type="GO" id="GO:0015031">
    <property type="term" value="P:protein transport"/>
    <property type="evidence" value="ECO:0007669"/>
    <property type="project" value="InterPro"/>
</dbReference>
<dbReference type="Pfam" id="PF03398">
    <property type="entry name" value="Ist1"/>
    <property type="match status" value="1"/>
</dbReference>
<dbReference type="Gene3D" id="1.20.1260.60">
    <property type="entry name" value="Vacuolar protein sorting-associated protein Ist1"/>
    <property type="match status" value="1"/>
</dbReference>
<proteinExistence type="inferred from homology"/>
<name>A0AAN7IGT4_QUERU</name>
<gene>
    <name evidence="3" type="ORF">RGQ29_029545</name>
</gene>
<evidence type="ECO:0000313" key="3">
    <source>
        <dbReference type="EMBL" id="KAK4570736.1"/>
    </source>
</evidence>
<evidence type="ECO:0000256" key="2">
    <source>
        <dbReference type="SAM" id="SignalP"/>
    </source>
</evidence>
<organism evidence="3 4">
    <name type="scientific">Quercus rubra</name>
    <name type="common">Northern red oak</name>
    <name type="synonym">Quercus borealis</name>
    <dbReference type="NCBI Taxonomy" id="3512"/>
    <lineage>
        <taxon>Eukaryota</taxon>
        <taxon>Viridiplantae</taxon>
        <taxon>Streptophyta</taxon>
        <taxon>Embryophyta</taxon>
        <taxon>Tracheophyta</taxon>
        <taxon>Spermatophyta</taxon>
        <taxon>Magnoliopsida</taxon>
        <taxon>eudicotyledons</taxon>
        <taxon>Gunneridae</taxon>
        <taxon>Pentapetalae</taxon>
        <taxon>rosids</taxon>
        <taxon>fabids</taxon>
        <taxon>Fagales</taxon>
        <taxon>Fagaceae</taxon>
        <taxon>Quercus</taxon>
    </lineage>
</organism>
<accession>A0AAN7IGT4</accession>
<dbReference type="InterPro" id="IPR005061">
    <property type="entry name" value="Ist1"/>
</dbReference>
<feature type="chain" id="PRO_5042844537" description="IST1-like protein" evidence="2">
    <location>
        <begin position="24"/>
        <end position="286"/>
    </location>
</feature>
<keyword evidence="2" id="KW-0732">Signal</keyword>
<dbReference type="EMBL" id="JAXUIC010000009">
    <property type="protein sequence ID" value="KAK4570736.1"/>
    <property type="molecule type" value="Genomic_DNA"/>
</dbReference>
<dbReference type="InterPro" id="IPR042277">
    <property type="entry name" value="IST1-like"/>
</dbReference>
<dbReference type="AlphaFoldDB" id="A0AAN7IGT4"/>
<evidence type="ECO:0000313" key="4">
    <source>
        <dbReference type="Proteomes" id="UP001324115"/>
    </source>
</evidence>
<keyword evidence="4" id="KW-1185">Reference proteome</keyword>